<reference evidence="1" key="1">
    <citation type="journal article" date="2015" name="Nature">
        <title>Complex archaea that bridge the gap between prokaryotes and eukaryotes.</title>
        <authorList>
            <person name="Spang A."/>
            <person name="Saw J.H."/>
            <person name="Jorgensen S.L."/>
            <person name="Zaremba-Niedzwiedzka K."/>
            <person name="Martijn J."/>
            <person name="Lind A.E."/>
            <person name="van Eijk R."/>
            <person name="Schleper C."/>
            <person name="Guy L."/>
            <person name="Ettema T.J."/>
        </authorList>
    </citation>
    <scope>NUCLEOTIDE SEQUENCE</scope>
</reference>
<proteinExistence type="predicted"/>
<dbReference type="EMBL" id="LAZR01013118">
    <property type="protein sequence ID" value="KKM23465.1"/>
    <property type="molecule type" value="Genomic_DNA"/>
</dbReference>
<sequence length="92" mass="10334">KIQALRDAHEQGQISEKEMNDEILRIELGIPTSQSPLFGKKGTTDPIQQYVANLLQQEEETAVPSTGIKPIRVINRKTGERKVSYDGGKTWQ</sequence>
<feature type="non-terminal residue" evidence="1">
    <location>
        <position position="1"/>
    </location>
</feature>
<dbReference type="AlphaFoldDB" id="A0A0F9L792"/>
<organism evidence="1">
    <name type="scientific">marine sediment metagenome</name>
    <dbReference type="NCBI Taxonomy" id="412755"/>
    <lineage>
        <taxon>unclassified sequences</taxon>
        <taxon>metagenomes</taxon>
        <taxon>ecological metagenomes</taxon>
    </lineage>
</organism>
<name>A0A0F9L792_9ZZZZ</name>
<accession>A0A0F9L792</accession>
<gene>
    <name evidence="1" type="ORF">LCGC14_1614930</name>
</gene>
<protein>
    <submittedName>
        <fullName evidence="1">Uncharacterized protein</fullName>
    </submittedName>
</protein>
<evidence type="ECO:0000313" key="1">
    <source>
        <dbReference type="EMBL" id="KKM23465.1"/>
    </source>
</evidence>
<comment type="caution">
    <text evidence="1">The sequence shown here is derived from an EMBL/GenBank/DDBJ whole genome shotgun (WGS) entry which is preliminary data.</text>
</comment>